<comment type="similarity">
    <text evidence="2">Belongs to the THAP1 family.</text>
</comment>
<keyword evidence="10" id="KW-0539">Nucleus</keyword>
<sequence length="113" mass="13172">MVQFCCAFNCSKSSDTNPELIFHSFPNAEKDKERRQKWIHAIRRKNWQPGKYTRLCSEHFLASDYDPPVVCGKLRLKSTAIPSVFDYPEHLQPKKVSERRPLIRLAANLVEPD</sequence>
<organism evidence="14 15">
    <name type="scientific">Allacma fusca</name>
    <dbReference type="NCBI Taxonomy" id="39272"/>
    <lineage>
        <taxon>Eukaryota</taxon>
        <taxon>Metazoa</taxon>
        <taxon>Ecdysozoa</taxon>
        <taxon>Arthropoda</taxon>
        <taxon>Hexapoda</taxon>
        <taxon>Collembola</taxon>
        <taxon>Symphypleona</taxon>
        <taxon>Sminthuridae</taxon>
        <taxon>Allacma</taxon>
    </lineage>
</organism>
<dbReference type="InterPro" id="IPR026516">
    <property type="entry name" value="THAP1/10"/>
</dbReference>
<keyword evidence="11" id="KW-0131">Cell cycle</keyword>
<accession>A0A8J2P5D6</accession>
<feature type="non-terminal residue" evidence="14">
    <location>
        <position position="1"/>
    </location>
</feature>
<comment type="subcellular location">
    <subcellularLocation>
        <location evidence="1">Nucleus</location>
        <location evidence="1">Nucleoplasm</location>
    </subcellularLocation>
</comment>
<dbReference type="PROSITE" id="PS50950">
    <property type="entry name" value="ZF_THAP"/>
    <property type="match status" value="1"/>
</dbReference>
<dbReference type="OrthoDB" id="6604432at2759"/>
<evidence type="ECO:0000313" key="15">
    <source>
        <dbReference type="Proteomes" id="UP000708208"/>
    </source>
</evidence>
<dbReference type="Pfam" id="PF05485">
    <property type="entry name" value="THAP"/>
    <property type="match status" value="1"/>
</dbReference>
<evidence type="ECO:0000256" key="2">
    <source>
        <dbReference type="ARBA" id="ARBA00006177"/>
    </source>
</evidence>
<keyword evidence="8 12" id="KW-0238">DNA-binding</keyword>
<keyword evidence="5" id="KW-0862">Zinc</keyword>
<comment type="caution">
    <text evidence="14">The sequence shown here is derived from an EMBL/GenBank/DDBJ whole genome shotgun (WGS) entry which is preliminary data.</text>
</comment>
<reference evidence="14" key="1">
    <citation type="submission" date="2021-06" db="EMBL/GenBank/DDBJ databases">
        <authorList>
            <person name="Hodson N. C."/>
            <person name="Mongue J. A."/>
            <person name="Jaron S. K."/>
        </authorList>
    </citation>
    <scope>NUCLEOTIDE SEQUENCE</scope>
</reference>
<dbReference type="Proteomes" id="UP000708208">
    <property type="component" value="Unassembled WGS sequence"/>
</dbReference>
<dbReference type="GO" id="GO:0005654">
    <property type="term" value="C:nucleoplasm"/>
    <property type="evidence" value="ECO:0007669"/>
    <property type="project" value="UniProtKB-SubCell"/>
</dbReference>
<evidence type="ECO:0000256" key="1">
    <source>
        <dbReference type="ARBA" id="ARBA00004642"/>
    </source>
</evidence>
<keyword evidence="3" id="KW-0479">Metal-binding</keyword>
<evidence type="ECO:0000256" key="10">
    <source>
        <dbReference type="ARBA" id="ARBA00023242"/>
    </source>
</evidence>
<dbReference type="PANTHER" id="PTHR46600:SF1">
    <property type="entry name" value="THAP DOMAIN-CONTAINING PROTEIN 1"/>
    <property type="match status" value="1"/>
</dbReference>
<feature type="domain" description="THAP-type" evidence="13">
    <location>
        <begin position="1"/>
        <end position="85"/>
    </location>
</feature>
<evidence type="ECO:0000256" key="9">
    <source>
        <dbReference type="ARBA" id="ARBA00023163"/>
    </source>
</evidence>
<dbReference type="EMBL" id="CAJVCH010216158">
    <property type="protein sequence ID" value="CAG7731614.1"/>
    <property type="molecule type" value="Genomic_DNA"/>
</dbReference>
<dbReference type="InterPro" id="IPR006612">
    <property type="entry name" value="THAP_Znf"/>
</dbReference>
<evidence type="ECO:0000256" key="11">
    <source>
        <dbReference type="ARBA" id="ARBA00023306"/>
    </source>
</evidence>
<evidence type="ECO:0000259" key="13">
    <source>
        <dbReference type="PROSITE" id="PS50950"/>
    </source>
</evidence>
<dbReference type="SMART" id="SM00980">
    <property type="entry name" value="THAP"/>
    <property type="match status" value="1"/>
</dbReference>
<keyword evidence="15" id="KW-1185">Reference proteome</keyword>
<evidence type="ECO:0000256" key="6">
    <source>
        <dbReference type="ARBA" id="ARBA00023015"/>
    </source>
</evidence>
<evidence type="ECO:0000256" key="8">
    <source>
        <dbReference type="ARBA" id="ARBA00023125"/>
    </source>
</evidence>
<keyword evidence="4 12" id="KW-0863">Zinc-finger</keyword>
<protein>
    <recommendedName>
        <fullName evidence="13">THAP-type domain-containing protein</fullName>
    </recommendedName>
</protein>
<proteinExistence type="inferred from homology"/>
<evidence type="ECO:0000256" key="3">
    <source>
        <dbReference type="ARBA" id="ARBA00022723"/>
    </source>
</evidence>
<keyword evidence="6" id="KW-0805">Transcription regulation</keyword>
<keyword evidence="9" id="KW-0804">Transcription</keyword>
<name>A0A8J2P5D6_9HEXA</name>
<evidence type="ECO:0000256" key="7">
    <source>
        <dbReference type="ARBA" id="ARBA00023054"/>
    </source>
</evidence>
<evidence type="ECO:0000313" key="14">
    <source>
        <dbReference type="EMBL" id="CAG7731614.1"/>
    </source>
</evidence>
<dbReference type="AlphaFoldDB" id="A0A8J2P5D6"/>
<evidence type="ECO:0000256" key="4">
    <source>
        <dbReference type="ARBA" id="ARBA00022771"/>
    </source>
</evidence>
<dbReference type="PANTHER" id="PTHR46600">
    <property type="entry name" value="THAP DOMAIN-CONTAINING"/>
    <property type="match status" value="1"/>
</dbReference>
<dbReference type="SMART" id="SM00692">
    <property type="entry name" value="DM3"/>
    <property type="match status" value="1"/>
</dbReference>
<dbReference type="GO" id="GO:0043565">
    <property type="term" value="F:sequence-specific DNA binding"/>
    <property type="evidence" value="ECO:0007669"/>
    <property type="project" value="InterPro"/>
</dbReference>
<evidence type="ECO:0000256" key="12">
    <source>
        <dbReference type="PROSITE-ProRule" id="PRU00309"/>
    </source>
</evidence>
<evidence type="ECO:0000256" key="5">
    <source>
        <dbReference type="ARBA" id="ARBA00022833"/>
    </source>
</evidence>
<keyword evidence="7" id="KW-0175">Coiled coil</keyword>
<dbReference type="GO" id="GO:0008270">
    <property type="term" value="F:zinc ion binding"/>
    <property type="evidence" value="ECO:0007669"/>
    <property type="project" value="UniProtKB-KW"/>
</dbReference>
<gene>
    <name evidence="14" type="ORF">AFUS01_LOCUS20191</name>
</gene>